<keyword evidence="4" id="KW-1185">Reference proteome</keyword>
<dbReference type="EMBL" id="CAUWAG010000010">
    <property type="protein sequence ID" value="CAJ2507319.1"/>
    <property type="molecule type" value="Genomic_DNA"/>
</dbReference>
<evidence type="ECO:0000313" key="4">
    <source>
        <dbReference type="Proteomes" id="UP001295740"/>
    </source>
</evidence>
<evidence type="ECO:0000313" key="3">
    <source>
        <dbReference type="EMBL" id="CAJ2507319.1"/>
    </source>
</evidence>
<proteinExistence type="predicted"/>
<dbReference type="AlphaFoldDB" id="A0AAI8YHC8"/>
<name>A0AAI8YHC8_9PEZI</name>
<dbReference type="PANTHER" id="PTHR35186:SF4">
    <property type="entry name" value="PRION-INHIBITION AND PROPAGATION HELO DOMAIN-CONTAINING PROTEIN"/>
    <property type="match status" value="1"/>
</dbReference>
<dbReference type="PANTHER" id="PTHR35186">
    <property type="entry name" value="ANK_REP_REGION DOMAIN-CONTAINING PROTEIN"/>
    <property type="match status" value="1"/>
</dbReference>
<feature type="domain" description="DUF7580" evidence="2">
    <location>
        <begin position="211"/>
        <end position="536"/>
    </location>
</feature>
<accession>A0AAI8YHC8</accession>
<dbReference type="Proteomes" id="UP001295740">
    <property type="component" value="Unassembled WGS sequence"/>
</dbReference>
<feature type="signal peptide" evidence="1">
    <location>
        <begin position="1"/>
        <end position="20"/>
    </location>
</feature>
<evidence type="ECO:0000256" key="1">
    <source>
        <dbReference type="SAM" id="SignalP"/>
    </source>
</evidence>
<keyword evidence="1" id="KW-0732">Signal</keyword>
<dbReference type="InterPro" id="IPR056002">
    <property type="entry name" value="DUF7580"/>
</dbReference>
<organism evidence="3 4">
    <name type="scientific">Anthostomella pinea</name>
    <dbReference type="NCBI Taxonomy" id="933095"/>
    <lineage>
        <taxon>Eukaryota</taxon>
        <taxon>Fungi</taxon>
        <taxon>Dikarya</taxon>
        <taxon>Ascomycota</taxon>
        <taxon>Pezizomycotina</taxon>
        <taxon>Sordariomycetes</taxon>
        <taxon>Xylariomycetidae</taxon>
        <taxon>Xylariales</taxon>
        <taxon>Xylariaceae</taxon>
        <taxon>Anthostomella</taxon>
    </lineage>
</organism>
<comment type="caution">
    <text evidence="3">The sequence shown here is derived from an EMBL/GenBank/DDBJ whole genome shotgun (WGS) entry which is preliminary data.</text>
</comment>
<feature type="chain" id="PRO_5042502021" evidence="1">
    <location>
        <begin position="21"/>
        <end position="576"/>
    </location>
</feature>
<protein>
    <submittedName>
        <fullName evidence="3">Uu.00g085050.m01.CDS01</fullName>
    </submittedName>
</protein>
<gene>
    <name evidence="3" type="ORF">KHLLAP_LOCUS7787</name>
</gene>
<sequence length="576" mass="64371">MSGFEIAGVVLGVIPLLISAIEDYKSGKSTMAAFVQYRGHLETLTFRLKYQKLAFYFDILELLRSAQVREAEIGADMTEQECLMVLNDAKNGTQVREYLGIHYDAFIGVLRRYEECLQTIARKLRHITRLPQMAKDDLQALITANPPINGKFDFKGGVSFTMRRDALKGLVEELKEDRLSLKVILKGTRTQHERAISNPSNDSRILAGALRKFQAYAKTLFGAMCRSCACACQGEHKVLLQLHNRVMQPNTTKTPRVKPPDAAAFNLIFDLGDYLQEASVKANHPNPVSRVAFVDHDVSQVEPCHRDLCVENATTSHVRGKPSSICDMAARARITGSVLNLVMDGGSFDLIEGPLESQRKLEASTTLENFLRIANPTALDIAASIIQLQQTDWSDPSLCSKVVKFVVPKGCNNVTSSSVPYVEQTPVSQPMNNTTGPDPKMVLTEIAILLSEIWHHKPLEMWAAEAGVDNTTTTEARMVAAIRWFQVTSERLPPHHFDAIEHCLEICAGRPRYWHEEEFLWLYCENIIKPLQNSCKTWEVAGPYALSVREWVGLVMLDSHGEVLVAPRCGSEFSLD</sequence>
<reference evidence="3" key="1">
    <citation type="submission" date="2023-10" db="EMBL/GenBank/DDBJ databases">
        <authorList>
            <person name="Hackl T."/>
        </authorList>
    </citation>
    <scope>NUCLEOTIDE SEQUENCE</scope>
</reference>
<dbReference type="Pfam" id="PF24476">
    <property type="entry name" value="DUF7580"/>
    <property type="match status" value="1"/>
</dbReference>
<evidence type="ECO:0000259" key="2">
    <source>
        <dbReference type="Pfam" id="PF24476"/>
    </source>
</evidence>